<protein>
    <recommendedName>
        <fullName evidence="4">BRCT domain-containing protein</fullName>
    </recommendedName>
</protein>
<feature type="compositionally biased region" description="Basic and acidic residues" evidence="1">
    <location>
        <begin position="152"/>
        <end position="178"/>
    </location>
</feature>
<evidence type="ECO:0000313" key="3">
    <source>
        <dbReference type="Proteomes" id="UP000187209"/>
    </source>
</evidence>
<dbReference type="OrthoDB" id="327115at2759"/>
<gene>
    <name evidence="2" type="ORF">SteCoe_7605</name>
</gene>
<dbReference type="EMBL" id="MPUH01000110">
    <property type="protein sequence ID" value="OMJ90116.1"/>
    <property type="molecule type" value="Genomic_DNA"/>
</dbReference>
<name>A0A1R2CMC7_9CILI</name>
<feature type="region of interest" description="Disordered" evidence="1">
    <location>
        <begin position="152"/>
        <end position="212"/>
    </location>
</feature>
<dbReference type="AlphaFoldDB" id="A0A1R2CMC7"/>
<sequence length="582" mass="68110">MSSCLALFNGFKDDSEEEGEISLANEMDPSKFTANMSLTSVQLQKFLEHYTKSIPPETKKEDRFTKLHLNRINTLVHSHYGLISKDLRIFKLYKALIQLVTQDMHDWIDRDYHCGDVILEILKEVHTHSDNPWYKKLITKLRIEEIIKKQTEKSSLRRQQAENDRILSKRNRNYEKKIQKTASKITTKSSTKIDPFDDIPEPQKKLKLPSSVPVQEVEDEDFSFVVHKFLDDDDYPPDQISPTSEKPPQILEPIPQPISLEIENWYQINNDQFKPYASSNDIEIPILRTKPRTVDPRLNKYSIDTYLSTGKMPITFEKFTAVINSGCLVEVVDSEKALNMKIQVPSDSQKITINEKEYIISYRHGAKDIIGVIEKVANIVIFTEIDVEIIKTIYPGRMVFNSSQDKYLRDADKQLMLVFDYRKRTWHPQVIIPTLPYSLYKFPKEMFIDWHIQEINVPEILALCMENEKMQLGNLTKFVFNVFKEFAETKYEYAVFEVGRKVRSIIFENICIDVKIYEEAIGKKRMYTQDKLDVYVYMINSMGGKVEPEGKYQLVEEKNSEIQVSAKWVVSCYLNCQYMQEI</sequence>
<proteinExistence type="predicted"/>
<comment type="caution">
    <text evidence="2">The sequence shown here is derived from an EMBL/GenBank/DDBJ whole genome shotgun (WGS) entry which is preliminary data.</text>
</comment>
<evidence type="ECO:0008006" key="4">
    <source>
        <dbReference type="Google" id="ProtNLM"/>
    </source>
</evidence>
<reference evidence="2 3" key="1">
    <citation type="submission" date="2016-11" db="EMBL/GenBank/DDBJ databases">
        <title>The macronuclear genome of Stentor coeruleus: a giant cell with tiny introns.</title>
        <authorList>
            <person name="Slabodnick M."/>
            <person name="Ruby J.G."/>
            <person name="Reiff S.B."/>
            <person name="Swart E.C."/>
            <person name="Gosai S."/>
            <person name="Prabakaran S."/>
            <person name="Witkowska E."/>
            <person name="Larue G.E."/>
            <person name="Fisher S."/>
            <person name="Freeman R.M."/>
            <person name="Gunawardena J."/>
            <person name="Chu W."/>
            <person name="Stover N.A."/>
            <person name="Gregory B.D."/>
            <person name="Nowacki M."/>
            <person name="Derisi J."/>
            <person name="Roy S.W."/>
            <person name="Marshall W.F."/>
            <person name="Sood P."/>
        </authorList>
    </citation>
    <scope>NUCLEOTIDE SEQUENCE [LARGE SCALE GENOMIC DNA]</scope>
    <source>
        <strain evidence="2">WM001</strain>
    </source>
</reference>
<accession>A0A1R2CMC7</accession>
<evidence type="ECO:0000313" key="2">
    <source>
        <dbReference type="EMBL" id="OMJ90116.1"/>
    </source>
</evidence>
<organism evidence="2 3">
    <name type="scientific">Stentor coeruleus</name>
    <dbReference type="NCBI Taxonomy" id="5963"/>
    <lineage>
        <taxon>Eukaryota</taxon>
        <taxon>Sar</taxon>
        <taxon>Alveolata</taxon>
        <taxon>Ciliophora</taxon>
        <taxon>Postciliodesmatophora</taxon>
        <taxon>Heterotrichea</taxon>
        <taxon>Heterotrichida</taxon>
        <taxon>Stentoridae</taxon>
        <taxon>Stentor</taxon>
    </lineage>
</organism>
<keyword evidence="3" id="KW-1185">Reference proteome</keyword>
<feature type="compositionally biased region" description="Low complexity" evidence="1">
    <location>
        <begin position="180"/>
        <end position="193"/>
    </location>
</feature>
<dbReference type="Proteomes" id="UP000187209">
    <property type="component" value="Unassembled WGS sequence"/>
</dbReference>
<evidence type="ECO:0000256" key="1">
    <source>
        <dbReference type="SAM" id="MobiDB-lite"/>
    </source>
</evidence>